<keyword evidence="1 3" id="KW-0554">One-carbon metabolism</keyword>
<dbReference type="UniPathway" id="UPA00074">
    <property type="reaction ID" value="UER00170"/>
</dbReference>
<evidence type="ECO:0000256" key="1">
    <source>
        <dbReference type="ARBA" id="ARBA00022563"/>
    </source>
</evidence>
<dbReference type="KEGG" id="ptes:JQU52_03830"/>
<dbReference type="EMBL" id="CP069798">
    <property type="protein sequence ID" value="QRQ82539.1"/>
    <property type="molecule type" value="Genomic_DNA"/>
</dbReference>
<dbReference type="InterPro" id="IPR002912">
    <property type="entry name" value="ACT_dom"/>
</dbReference>
<reference evidence="6" key="1">
    <citation type="submission" date="2021-02" db="EMBL/GenBank/DDBJ databases">
        <title>Neisseriaceae sp. 26B isolated from the cloaca of a Common Toad-headed Turtle (Mesoclemmys nasuta).</title>
        <authorList>
            <person name="Spergser J."/>
            <person name="Busse H.-J."/>
        </authorList>
    </citation>
    <scope>NUCLEOTIDE SEQUENCE</scope>
    <source>
        <strain evidence="6">26B</strain>
    </source>
</reference>
<dbReference type="InterPro" id="IPR004810">
    <property type="entry name" value="PurU"/>
</dbReference>
<dbReference type="CDD" id="cd08648">
    <property type="entry name" value="FMT_core_Formyl-FH4-Hydrolase_C"/>
    <property type="match status" value="1"/>
</dbReference>
<comment type="similarity">
    <text evidence="3">Belongs to the PurU family.</text>
</comment>
<keyword evidence="3" id="KW-0658">Purine biosynthesis</keyword>
<keyword evidence="2 3" id="KW-0378">Hydrolase</keyword>
<evidence type="ECO:0000256" key="3">
    <source>
        <dbReference type="HAMAP-Rule" id="MF_01927"/>
    </source>
</evidence>
<dbReference type="SUPFAM" id="SSF55021">
    <property type="entry name" value="ACT-like"/>
    <property type="match status" value="1"/>
</dbReference>
<dbReference type="CDD" id="cd04875">
    <property type="entry name" value="ACT_F4HF-DF"/>
    <property type="match status" value="1"/>
</dbReference>
<dbReference type="NCBIfam" id="NF004684">
    <property type="entry name" value="PRK06027.1"/>
    <property type="match status" value="1"/>
</dbReference>
<dbReference type="PANTHER" id="PTHR42706">
    <property type="entry name" value="FORMYLTETRAHYDROFOLATE DEFORMYLASE"/>
    <property type="match status" value="1"/>
</dbReference>
<dbReference type="PIRSF" id="PIRSF036480">
    <property type="entry name" value="FormyFH4_hydr"/>
    <property type="match status" value="1"/>
</dbReference>
<dbReference type="PROSITE" id="PS51671">
    <property type="entry name" value="ACT"/>
    <property type="match status" value="1"/>
</dbReference>
<protein>
    <recommendedName>
        <fullName evidence="3 4">Formyltetrahydrofolate deformylase</fullName>
        <ecNumber evidence="3 4">3.5.1.10</ecNumber>
    </recommendedName>
    <alternativeName>
        <fullName evidence="3">Formyl-FH(4) hydrolase</fullName>
    </alternativeName>
</protein>
<dbReference type="AlphaFoldDB" id="A0A892ZNY5"/>
<dbReference type="SUPFAM" id="SSF53328">
    <property type="entry name" value="Formyltransferase"/>
    <property type="match status" value="1"/>
</dbReference>
<dbReference type="InterPro" id="IPR041729">
    <property type="entry name" value="Formyl-FH4-Hydrolase_C"/>
</dbReference>
<feature type="active site" evidence="3">
    <location>
        <position position="234"/>
    </location>
</feature>
<dbReference type="InterPro" id="IPR044074">
    <property type="entry name" value="PurU_ACT"/>
</dbReference>
<dbReference type="Pfam" id="PF00551">
    <property type="entry name" value="Formyl_trans_N"/>
    <property type="match status" value="1"/>
</dbReference>
<dbReference type="InterPro" id="IPR036477">
    <property type="entry name" value="Formyl_transf_N_sf"/>
</dbReference>
<dbReference type="EC" id="3.5.1.10" evidence="3 4"/>
<dbReference type="PRINTS" id="PR01575">
    <property type="entry name" value="FFH4HYDRLASE"/>
</dbReference>
<dbReference type="InterPro" id="IPR002376">
    <property type="entry name" value="Formyl_transf_N"/>
</dbReference>
<evidence type="ECO:0000256" key="4">
    <source>
        <dbReference type="NCBIfam" id="TIGR00655"/>
    </source>
</evidence>
<gene>
    <name evidence="3 6" type="primary">purU</name>
    <name evidence="6" type="ORF">JQU52_03830</name>
</gene>
<dbReference type="Gene3D" id="3.40.50.170">
    <property type="entry name" value="Formyl transferase, N-terminal domain"/>
    <property type="match status" value="1"/>
</dbReference>
<keyword evidence="7" id="KW-1185">Reference proteome</keyword>
<accession>A0A892ZNY5</accession>
<dbReference type="GO" id="GO:0006730">
    <property type="term" value="P:one-carbon metabolic process"/>
    <property type="evidence" value="ECO:0007669"/>
    <property type="project" value="UniProtKB-KW"/>
</dbReference>
<dbReference type="Gene3D" id="3.30.70.260">
    <property type="match status" value="1"/>
</dbReference>
<evidence type="ECO:0000259" key="5">
    <source>
        <dbReference type="PROSITE" id="PS51671"/>
    </source>
</evidence>
<dbReference type="Pfam" id="PF01842">
    <property type="entry name" value="ACT"/>
    <property type="match status" value="1"/>
</dbReference>
<dbReference type="GO" id="GO:0006189">
    <property type="term" value="P:'de novo' IMP biosynthetic process"/>
    <property type="evidence" value="ECO:0007669"/>
    <property type="project" value="UniProtKB-UniRule"/>
</dbReference>
<name>A0A892ZNY5_9NEIS</name>
<comment type="function">
    <text evidence="3">Catalyzes the hydrolysis of 10-formyltetrahydrofolate (formyl-FH4) to formate and tetrahydrofolate (FH4).</text>
</comment>
<dbReference type="NCBIfam" id="TIGR00655">
    <property type="entry name" value="PurU"/>
    <property type="match status" value="1"/>
</dbReference>
<evidence type="ECO:0000256" key="2">
    <source>
        <dbReference type="ARBA" id="ARBA00022801"/>
    </source>
</evidence>
<comment type="pathway">
    <text evidence="3">Purine metabolism; IMP biosynthesis via de novo pathway; formate from 10-formyl-5,6,7,8-tetrahydrofolate: step 1/1.</text>
</comment>
<comment type="catalytic activity">
    <reaction evidence="3">
        <text>(6R)-10-formyltetrahydrofolate + H2O = (6S)-5,6,7,8-tetrahydrofolate + formate + H(+)</text>
        <dbReference type="Rhea" id="RHEA:19833"/>
        <dbReference type="ChEBI" id="CHEBI:15377"/>
        <dbReference type="ChEBI" id="CHEBI:15378"/>
        <dbReference type="ChEBI" id="CHEBI:15740"/>
        <dbReference type="ChEBI" id="CHEBI:57453"/>
        <dbReference type="ChEBI" id="CHEBI:195366"/>
        <dbReference type="EC" id="3.5.1.10"/>
    </reaction>
</comment>
<dbReference type="InterPro" id="IPR045865">
    <property type="entry name" value="ACT-like_dom_sf"/>
</dbReference>
<evidence type="ECO:0000313" key="6">
    <source>
        <dbReference type="EMBL" id="QRQ82539.1"/>
    </source>
</evidence>
<dbReference type="GO" id="GO:0008864">
    <property type="term" value="F:formyltetrahydrofolate deformylase activity"/>
    <property type="evidence" value="ECO:0007669"/>
    <property type="project" value="UniProtKB-UniRule"/>
</dbReference>
<dbReference type="PANTHER" id="PTHR42706:SF1">
    <property type="entry name" value="FORMYLTETRAHYDROFOLATE DEFORMYLASE 2, MITOCHONDRIAL"/>
    <property type="match status" value="1"/>
</dbReference>
<dbReference type="HAMAP" id="MF_01927">
    <property type="entry name" value="PurU"/>
    <property type="match status" value="1"/>
</dbReference>
<evidence type="ECO:0000313" key="7">
    <source>
        <dbReference type="Proteomes" id="UP000653156"/>
    </source>
</evidence>
<proteinExistence type="inferred from homology"/>
<sequence length="290" mass="32908">MNPSNPPRHSATLLINAPDQKGLVAAIAQFLLQHNANILHADQHQDAEENRFLMRVEWDLAGFDLPINRFQAAFSPIAEVRQMQWQLHVSDKRPRMAVFVSQYEHCLVDLMHRYRIGELGCDIPLVIGNHESMRHLVEYNGIPFYHIPVSADTKAQAEATQLALLQEAAVDVIVLARYMQVLSPAFVAAYPNRIINIHHSFLPAFDGARPYHRAHARGVKLIGATSHYVTNDLDEGPIIEQEVTRVSHRDNVADLAEKGRDLEKVVLSRAVKWHLQSRVLSYNNRTVVFD</sequence>
<dbReference type="Proteomes" id="UP000653156">
    <property type="component" value="Chromosome"/>
</dbReference>
<organism evidence="6 7">
    <name type="scientific">Paralysiella testudinis</name>
    <dbReference type="NCBI Taxonomy" id="2809020"/>
    <lineage>
        <taxon>Bacteria</taxon>
        <taxon>Pseudomonadati</taxon>
        <taxon>Pseudomonadota</taxon>
        <taxon>Betaproteobacteria</taxon>
        <taxon>Neisseriales</taxon>
        <taxon>Neisseriaceae</taxon>
        <taxon>Paralysiella</taxon>
    </lineage>
</organism>
<dbReference type="RefSeq" id="WP_230339823.1">
    <property type="nucleotide sequence ID" value="NZ_CP069798.1"/>
</dbReference>
<feature type="domain" description="ACT" evidence="5">
    <location>
        <begin position="12"/>
        <end position="92"/>
    </location>
</feature>